<dbReference type="EMBL" id="ML976059">
    <property type="protein sequence ID" value="KAF1940635.1"/>
    <property type="molecule type" value="Genomic_DNA"/>
</dbReference>
<dbReference type="AlphaFoldDB" id="A0A6A5SJ09"/>
<protein>
    <recommendedName>
        <fullName evidence="4">CCHC-type domain-containing protein</fullName>
    </recommendedName>
</protein>
<accession>A0A6A5SJ09</accession>
<dbReference type="SUPFAM" id="SSF57756">
    <property type="entry name" value="Retrovirus zinc finger-like domains"/>
    <property type="match status" value="1"/>
</dbReference>
<organism evidence="2 3">
    <name type="scientific">Clathrospora elynae</name>
    <dbReference type="NCBI Taxonomy" id="706981"/>
    <lineage>
        <taxon>Eukaryota</taxon>
        <taxon>Fungi</taxon>
        <taxon>Dikarya</taxon>
        <taxon>Ascomycota</taxon>
        <taxon>Pezizomycotina</taxon>
        <taxon>Dothideomycetes</taxon>
        <taxon>Pleosporomycetidae</taxon>
        <taxon>Pleosporales</taxon>
        <taxon>Diademaceae</taxon>
        <taxon>Clathrospora</taxon>
    </lineage>
</organism>
<dbReference type="GO" id="GO:0008270">
    <property type="term" value="F:zinc ion binding"/>
    <property type="evidence" value="ECO:0007669"/>
    <property type="project" value="InterPro"/>
</dbReference>
<proteinExistence type="predicted"/>
<feature type="non-terminal residue" evidence="2">
    <location>
        <position position="1"/>
    </location>
</feature>
<dbReference type="InterPro" id="IPR036875">
    <property type="entry name" value="Znf_CCHC_sf"/>
</dbReference>
<evidence type="ECO:0008006" key="4">
    <source>
        <dbReference type="Google" id="ProtNLM"/>
    </source>
</evidence>
<sequence>HYGLHPALRQSLKESSNSLFNIPYDEYVELVQSLDRRSRRSQPVQLFQQPKPVQPLKPASCQSNHMDIDPIQVRSVQVSSVRMSARRPSKSPSRLSSRSSSNRRRTHGLENDLCLCCGAANHWITSCPLFPL</sequence>
<dbReference type="GO" id="GO:0003676">
    <property type="term" value="F:nucleic acid binding"/>
    <property type="evidence" value="ECO:0007669"/>
    <property type="project" value="InterPro"/>
</dbReference>
<evidence type="ECO:0000313" key="3">
    <source>
        <dbReference type="Proteomes" id="UP000800038"/>
    </source>
</evidence>
<feature type="compositionally biased region" description="Low complexity" evidence="1">
    <location>
        <begin position="90"/>
        <end position="100"/>
    </location>
</feature>
<feature type="region of interest" description="Disordered" evidence="1">
    <location>
        <begin position="39"/>
        <end position="105"/>
    </location>
</feature>
<dbReference type="OrthoDB" id="4501855at2759"/>
<dbReference type="Proteomes" id="UP000800038">
    <property type="component" value="Unassembled WGS sequence"/>
</dbReference>
<keyword evidence="3" id="KW-1185">Reference proteome</keyword>
<name>A0A6A5SJ09_9PLEO</name>
<reference evidence="2" key="1">
    <citation type="journal article" date="2020" name="Stud. Mycol.">
        <title>101 Dothideomycetes genomes: a test case for predicting lifestyles and emergence of pathogens.</title>
        <authorList>
            <person name="Haridas S."/>
            <person name="Albert R."/>
            <person name="Binder M."/>
            <person name="Bloem J."/>
            <person name="Labutti K."/>
            <person name="Salamov A."/>
            <person name="Andreopoulos B."/>
            <person name="Baker S."/>
            <person name="Barry K."/>
            <person name="Bills G."/>
            <person name="Bluhm B."/>
            <person name="Cannon C."/>
            <person name="Castanera R."/>
            <person name="Culley D."/>
            <person name="Daum C."/>
            <person name="Ezra D."/>
            <person name="Gonzalez J."/>
            <person name="Henrissat B."/>
            <person name="Kuo A."/>
            <person name="Liang C."/>
            <person name="Lipzen A."/>
            <person name="Lutzoni F."/>
            <person name="Magnuson J."/>
            <person name="Mondo S."/>
            <person name="Nolan M."/>
            <person name="Ohm R."/>
            <person name="Pangilinan J."/>
            <person name="Park H.-J."/>
            <person name="Ramirez L."/>
            <person name="Alfaro M."/>
            <person name="Sun H."/>
            <person name="Tritt A."/>
            <person name="Yoshinaga Y."/>
            <person name="Zwiers L.-H."/>
            <person name="Turgeon B."/>
            <person name="Goodwin S."/>
            <person name="Spatafora J."/>
            <person name="Crous P."/>
            <person name="Grigoriev I."/>
        </authorList>
    </citation>
    <scope>NUCLEOTIDE SEQUENCE</scope>
    <source>
        <strain evidence="2">CBS 161.51</strain>
    </source>
</reference>
<evidence type="ECO:0000313" key="2">
    <source>
        <dbReference type="EMBL" id="KAF1940635.1"/>
    </source>
</evidence>
<gene>
    <name evidence="2" type="ORF">EJ02DRAFT_494337</name>
</gene>
<evidence type="ECO:0000256" key="1">
    <source>
        <dbReference type="SAM" id="MobiDB-lite"/>
    </source>
</evidence>
<feature type="compositionally biased region" description="Low complexity" evidence="1">
    <location>
        <begin position="73"/>
        <end position="83"/>
    </location>
</feature>